<protein>
    <recommendedName>
        <fullName evidence="4">CCHC-type domain-containing protein</fullName>
    </recommendedName>
</protein>
<feature type="compositionally biased region" description="Polar residues" evidence="3">
    <location>
        <begin position="65"/>
        <end position="86"/>
    </location>
</feature>
<reference evidence="5 6" key="1">
    <citation type="journal article" date="2020" name="Cell">
        <title>Large-Scale Comparative Analyses of Tick Genomes Elucidate Their Genetic Diversity and Vector Capacities.</title>
        <authorList>
            <consortium name="Tick Genome and Microbiome Consortium (TIGMIC)"/>
            <person name="Jia N."/>
            <person name="Wang J."/>
            <person name="Shi W."/>
            <person name="Du L."/>
            <person name="Sun Y."/>
            <person name="Zhan W."/>
            <person name="Jiang J.F."/>
            <person name="Wang Q."/>
            <person name="Zhang B."/>
            <person name="Ji P."/>
            <person name="Bell-Sakyi L."/>
            <person name="Cui X.M."/>
            <person name="Yuan T.T."/>
            <person name="Jiang B.G."/>
            <person name="Yang W.F."/>
            <person name="Lam T.T."/>
            <person name="Chang Q.C."/>
            <person name="Ding S.J."/>
            <person name="Wang X.J."/>
            <person name="Zhu J.G."/>
            <person name="Ruan X.D."/>
            <person name="Zhao L."/>
            <person name="Wei J.T."/>
            <person name="Ye R.Z."/>
            <person name="Que T.C."/>
            <person name="Du C.H."/>
            <person name="Zhou Y.H."/>
            <person name="Cheng J.X."/>
            <person name="Dai P.F."/>
            <person name="Guo W.B."/>
            <person name="Han X.H."/>
            <person name="Huang E.J."/>
            <person name="Li L.F."/>
            <person name="Wei W."/>
            <person name="Gao Y.C."/>
            <person name="Liu J.Z."/>
            <person name="Shao H.Z."/>
            <person name="Wang X."/>
            <person name="Wang C.C."/>
            <person name="Yang T.C."/>
            <person name="Huo Q.B."/>
            <person name="Li W."/>
            <person name="Chen H.Y."/>
            <person name="Chen S.E."/>
            <person name="Zhou L.G."/>
            <person name="Ni X.B."/>
            <person name="Tian J.H."/>
            <person name="Sheng Y."/>
            <person name="Liu T."/>
            <person name="Pan Y.S."/>
            <person name="Xia L.Y."/>
            <person name="Li J."/>
            <person name="Zhao F."/>
            <person name="Cao W.C."/>
        </authorList>
    </citation>
    <scope>NUCLEOTIDE SEQUENCE [LARGE SCALE GENOMIC DNA]</scope>
    <source>
        <strain evidence="5">HaeL-2018</strain>
    </source>
</reference>
<keyword evidence="2" id="KW-0175">Coiled coil</keyword>
<dbReference type="PROSITE" id="PS50158">
    <property type="entry name" value="ZF_CCHC"/>
    <property type="match status" value="1"/>
</dbReference>
<accession>A0A9J6F701</accession>
<feature type="compositionally biased region" description="Basic and acidic residues" evidence="3">
    <location>
        <begin position="361"/>
        <end position="393"/>
    </location>
</feature>
<feature type="region of interest" description="Disordered" evidence="3">
    <location>
        <begin position="336"/>
        <end position="448"/>
    </location>
</feature>
<keyword evidence="1" id="KW-0862">Zinc</keyword>
<dbReference type="GO" id="GO:0003676">
    <property type="term" value="F:nucleic acid binding"/>
    <property type="evidence" value="ECO:0007669"/>
    <property type="project" value="InterPro"/>
</dbReference>
<dbReference type="VEuPathDB" id="VectorBase:HLOH_046568"/>
<proteinExistence type="predicted"/>
<evidence type="ECO:0000256" key="1">
    <source>
        <dbReference type="PROSITE-ProRule" id="PRU00047"/>
    </source>
</evidence>
<sequence>MSSSEPLPDMEVTPTEDRSEFLDRGSGRTVITVRGMPIDDSSPESHAGWVVATRRSRPAKRDSAEPQQQARQPGKRSSVSQPTRAQFAQKVNAAFARAARMPNVPLGEHKVVVRPRGGLLVGKSDPLELIRAVAVAARIELNAFWTDTACPNVSQNILVISTPSEERAGQYDRVREISLGGRSYEVFAYRTAPENTAKGVIDNISQAYTPEEIHECVVHDHNPTALAAHRIGDSRAVIVLFQGVKVPSHVNFAGLWVRCRLYRQHKEECRTCGKIGHRKDVCPHPDAKVCFACGRSNPGPNHANECKPRCKLCGDPHASGTGNCRNKYKTPFLVSQREQERKMAAEKAAKSAGQKAKVRFPGKEEFPKLREPELRHESRSKSRERGKSGERRRSQSRNRKSWAAVATTCDGGGGAPGGGGAAGGGGERGERRRSRTPARKQADPMTTKMSQLEATIKLLQDTIKQQQEVINKLTTAAATGGGDHVVVRRNAPAREFHGAGRQTPRDAVAVAAVVVAVVAAVADAGDAEGQATTRTRSGEGPLCLTPTTRTKAP</sequence>
<keyword evidence="6" id="KW-1185">Reference proteome</keyword>
<evidence type="ECO:0000313" key="5">
    <source>
        <dbReference type="EMBL" id="KAH9360750.1"/>
    </source>
</evidence>
<comment type="caution">
    <text evidence="5">The sequence shown here is derived from an EMBL/GenBank/DDBJ whole genome shotgun (WGS) entry which is preliminary data.</text>
</comment>
<dbReference type="AlphaFoldDB" id="A0A9J6F701"/>
<gene>
    <name evidence="5" type="ORF">HPB48_020229</name>
</gene>
<dbReference type="Proteomes" id="UP000821853">
    <property type="component" value="Chromosome 1"/>
</dbReference>
<feature type="compositionally biased region" description="Gly residues" evidence="3">
    <location>
        <begin position="410"/>
        <end position="426"/>
    </location>
</feature>
<dbReference type="EMBL" id="JABSTR010000001">
    <property type="protein sequence ID" value="KAH9360750.1"/>
    <property type="molecule type" value="Genomic_DNA"/>
</dbReference>
<evidence type="ECO:0000313" key="6">
    <source>
        <dbReference type="Proteomes" id="UP000821853"/>
    </source>
</evidence>
<evidence type="ECO:0000256" key="2">
    <source>
        <dbReference type="SAM" id="Coils"/>
    </source>
</evidence>
<organism evidence="5 6">
    <name type="scientific">Haemaphysalis longicornis</name>
    <name type="common">Bush tick</name>
    <dbReference type="NCBI Taxonomy" id="44386"/>
    <lineage>
        <taxon>Eukaryota</taxon>
        <taxon>Metazoa</taxon>
        <taxon>Ecdysozoa</taxon>
        <taxon>Arthropoda</taxon>
        <taxon>Chelicerata</taxon>
        <taxon>Arachnida</taxon>
        <taxon>Acari</taxon>
        <taxon>Parasitiformes</taxon>
        <taxon>Ixodida</taxon>
        <taxon>Ixodoidea</taxon>
        <taxon>Ixodidae</taxon>
        <taxon>Haemaphysalinae</taxon>
        <taxon>Haemaphysalis</taxon>
    </lineage>
</organism>
<dbReference type="InterPro" id="IPR001878">
    <property type="entry name" value="Znf_CCHC"/>
</dbReference>
<keyword evidence="1" id="KW-0863">Zinc-finger</keyword>
<name>A0A9J6F701_HAELO</name>
<evidence type="ECO:0000256" key="3">
    <source>
        <dbReference type="SAM" id="MobiDB-lite"/>
    </source>
</evidence>
<feature type="domain" description="CCHC-type" evidence="4">
    <location>
        <begin position="269"/>
        <end position="283"/>
    </location>
</feature>
<feature type="coiled-coil region" evidence="2">
    <location>
        <begin position="449"/>
        <end position="476"/>
    </location>
</feature>
<feature type="region of interest" description="Disordered" evidence="3">
    <location>
        <begin position="526"/>
        <end position="553"/>
    </location>
</feature>
<keyword evidence="1" id="KW-0479">Metal-binding</keyword>
<evidence type="ECO:0000259" key="4">
    <source>
        <dbReference type="PROSITE" id="PS50158"/>
    </source>
</evidence>
<feature type="compositionally biased region" description="Basic and acidic residues" evidence="3">
    <location>
        <begin position="337"/>
        <end position="349"/>
    </location>
</feature>
<dbReference type="GO" id="GO:0008270">
    <property type="term" value="F:zinc ion binding"/>
    <property type="evidence" value="ECO:0007669"/>
    <property type="project" value="UniProtKB-KW"/>
</dbReference>
<feature type="region of interest" description="Disordered" evidence="3">
    <location>
        <begin position="1"/>
        <end position="86"/>
    </location>
</feature>
<feature type="compositionally biased region" description="Basic and acidic residues" evidence="3">
    <location>
        <begin position="15"/>
        <end position="26"/>
    </location>
</feature>